<reference evidence="1" key="2">
    <citation type="submission" date="2019-01" db="EMBL/GenBank/DDBJ databases">
        <authorList>
            <person name="Graves T."/>
            <person name="Eichler E.E."/>
            <person name="Wilson R.K."/>
        </authorList>
    </citation>
    <scope>NUCLEOTIDE SEQUENCE [LARGE SCALE GENOMIC DNA]</scope>
    <source>
        <strain evidence="1">17573</strain>
    </source>
</reference>
<dbReference type="GeneTree" id="ENSGT00940000167556"/>
<dbReference type="Proteomes" id="UP000006718">
    <property type="component" value="Chromosome 1"/>
</dbReference>
<dbReference type="PANTHER" id="PTHR46254">
    <property type="entry name" value="PROTEIN GVQW1-RELATED"/>
    <property type="match status" value="1"/>
</dbReference>
<reference evidence="1" key="3">
    <citation type="submission" date="2025-08" db="UniProtKB">
        <authorList>
            <consortium name="Ensembl"/>
        </authorList>
    </citation>
    <scope>IDENTIFICATION</scope>
    <source>
        <strain evidence="1">17573</strain>
    </source>
</reference>
<dbReference type="VEuPathDB" id="HostDB:ENSMMUG00000058090"/>
<dbReference type="Ensembl" id="ENSMMUT00000095914.1">
    <property type="protein sequence ID" value="ENSMMUP00000071939.1"/>
    <property type="gene ID" value="ENSMMUG00000058090.1"/>
</dbReference>
<reference evidence="2" key="1">
    <citation type="journal article" date="2007" name="Science">
        <title>Evolutionary and biomedical insights from the rhesus macaque genome.</title>
        <authorList>
            <person name="Gibbs R.A."/>
            <person name="Rogers J."/>
            <person name="Katze M.G."/>
            <person name="Bumgarner R."/>
            <person name="Weinstock G.M."/>
            <person name="Mardis E.R."/>
            <person name="Remington K.A."/>
            <person name="Strausberg R.L."/>
            <person name="Venter J.C."/>
            <person name="Wilson R.K."/>
            <person name="Batzer M.A."/>
            <person name="Bustamante C.D."/>
            <person name="Eichler E.E."/>
            <person name="Hahn M.W."/>
            <person name="Hardison R.C."/>
            <person name="Makova K.D."/>
            <person name="Miller W."/>
            <person name="Milosavljevic A."/>
            <person name="Palermo R.E."/>
            <person name="Siepel A."/>
            <person name="Sikela J.M."/>
            <person name="Attaway T."/>
            <person name="Bell S."/>
            <person name="Bernard K.E."/>
            <person name="Buhay C.J."/>
            <person name="Chandrabose M.N."/>
            <person name="Dao M."/>
            <person name="Davis C."/>
            <person name="Delehaunty K.D."/>
            <person name="Ding Y."/>
            <person name="Dinh H.H."/>
            <person name="Dugan-Rocha S."/>
            <person name="Fulton L.A."/>
            <person name="Gabisi R.A."/>
            <person name="Garner T.T."/>
            <person name="Godfrey J."/>
            <person name="Hawes A.C."/>
            <person name="Hernandez J."/>
            <person name="Hines S."/>
            <person name="Holder M."/>
            <person name="Hume J."/>
            <person name="Jhangiani S.N."/>
            <person name="Joshi V."/>
            <person name="Khan Z.M."/>
            <person name="Kirkness E.F."/>
            <person name="Cree A."/>
            <person name="Fowler R.G."/>
            <person name="Lee S."/>
            <person name="Lewis L.R."/>
            <person name="Li Z."/>
            <person name="Liu Y.-S."/>
            <person name="Moore S.M."/>
            <person name="Muzny D."/>
            <person name="Nazareth L.V."/>
            <person name="Ngo D.N."/>
            <person name="Okwuonu G.O."/>
            <person name="Pai G."/>
            <person name="Parker D."/>
            <person name="Paul H.A."/>
            <person name="Pfannkoch C."/>
            <person name="Pohl C.S."/>
            <person name="Rogers Y.-H.C."/>
            <person name="Ruiz S.J."/>
            <person name="Sabo A."/>
            <person name="Santibanez J."/>
            <person name="Schneider B.W."/>
            <person name="Smith S.M."/>
            <person name="Sodergren E."/>
            <person name="Svatek A.F."/>
            <person name="Utterback T.R."/>
            <person name="Vattathil S."/>
            <person name="Warren W."/>
            <person name="White C.S."/>
            <person name="Chinwalla A.T."/>
            <person name="Feng Y."/>
            <person name="Halpern A.L."/>
            <person name="Hillier L.W."/>
            <person name="Huang X."/>
            <person name="Minx P."/>
            <person name="Nelson J.O."/>
            <person name="Pepin K.H."/>
            <person name="Qin X."/>
            <person name="Sutton G.G."/>
            <person name="Venter E."/>
            <person name="Walenz B.P."/>
            <person name="Wallis J.W."/>
            <person name="Worley K.C."/>
            <person name="Yang S.-P."/>
            <person name="Jones S.M."/>
            <person name="Marra M.A."/>
            <person name="Rocchi M."/>
            <person name="Schein J.E."/>
            <person name="Baertsch R."/>
            <person name="Clarke L."/>
            <person name="Csuros M."/>
            <person name="Glasscock J."/>
            <person name="Harris R.A."/>
            <person name="Havlak P."/>
            <person name="Jackson A.R."/>
            <person name="Jiang H."/>
            <person name="Liu Y."/>
            <person name="Messina D.N."/>
            <person name="Shen Y."/>
            <person name="Song H.X.-Z."/>
            <person name="Wylie T."/>
            <person name="Zhang L."/>
            <person name="Birney E."/>
            <person name="Han K."/>
            <person name="Konkel M.K."/>
            <person name="Lee J."/>
            <person name="Smit A.F.A."/>
            <person name="Ullmer B."/>
            <person name="Wang H."/>
            <person name="Xing J."/>
            <person name="Burhans R."/>
            <person name="Cheng Z."/>
            <person name="Karro J.E."/>
            <person name="Ma J."/>
            <person name="Raney B."/>
            <person name="She X."/>
            <person name="Cox M.J."/>
            <person name="Demuth J.P."/>
            <person name="Dumas L.J."/>
            <person name="Han S.-G."/>
            <person name="Hopkins J."/>
            <person name="Karimpour-Fard A."/>
            <person name="Kim Y.H."/>
            <person name="Pollack J.R."/>
            <person name="Vinar T."/>
            <person name="Addo-Quaye C."/>
            <person name="Degenhardt J."/>
            <person name="Denby A."/>
            <person name="Hubisz M.J."/>
            <person name="Indap A."/>
            <person name="Kosiol C."/>
            <person name="Lahn B.T."/>
            <person name="Lawson H.A."/>
            <person name="Marklein A."/>
            <person name="Nielsen R."/>
            <person name="Vallender E.J."/>
            <person name="Clark A.G."/>
            <person name="Ferguson B."/>
            <person name="Hernandez R.D."/>
            <person name="Hirani K."/>
            <person name="Kehrer-Sawatzki H."/>
            <person name="Kolb J."/>
            <person name="Patil S."/>
            <person name="Pu L.-L."/>
            <person name="Ren Y."/>
            <person name="Smith D.G."/>
            <person name="Wheeler D.A."/>
            <person name="Schenck I."/>
            <person name="Ball E.V."/>
            <person name="Chen R."/>
            <person name="Cooper D.N."/>
            <person name="Giardine B."/>
            <person name="Hsu F."/>
            <person name="Kent W.J."/>
            <person name="Lesk A."/>
            <person name="Nelson D.L."/>
            <person name="O'brien W.E."/>
            <person name="Pruefer K."/>
            <person name="Stenson P.D."/>
            <person name="Wallace J.C."/>
            <person name="Ke H."/>
            <person name="Liu X.-M."/>
            <person name="Wang P."/>
            <person name="Xiang A.P."/>
            <person name="Yang F."/>
            <person name="Barber G.P."/>
            <person name="Haussler D."/>
            <person name="Karolchik D."/>
            <person name="Kern A.D."/>
            <person name="Kuhn R.M."/>
            <person name="Smith K.E."/>
            <person name="Zwieg A.S."/>
        </authorList>
    </citation>
    <scope>NUCLEOTIDE SEQUENCE [LARGE SCALE GENOMIC DNA]</scope>
    <source>
        <strain evidence="2">17573</strain>
    </source>
</reference>
<reference evidence="1" key="4">
    <citation type="submission" date="2025-09" db="UniProtKB">
        <authorList>
            <consortium name="Ensembl"/>
        </authorList>
    </citation>
    <scope>IDENTIFICATION</scope>
    <source>
        <strain evidence="1">17573</strain>
    </source>
</reference>
<organism evidence="1 2">
    <name type="scientific">Macaca mulatta</name>
    <name type="common">Rhesus macaque</name>
    <dbReference type="NCBI Taxonomy" id="9544"/>
    <lineage>
        <taxon>Eukaryota</taxon>
        <taxon>Metazoa</taxon>
        <taxon>Chordata</taxon>
        <taxon>Craniata</taxon>
        <taxon>Vertebrata</taxon>
        <taxon>Euteleostomi</taxon>
        <taxon>Mammalia</taxon>
        <taxon>Eutheria</taxon>
        <taxon>Euarchontoglires</taxon>
        <taxon>Primates</taxon>
        <taxon>Haplorrhini</taxon>
        <taxon>Catarrhini</taxon>
        <taxon>Cercopithecidae</taxon>
        <taxon>Cercopithecinae</taxon>
        <taxon>Macaca</taxon>
    </lineage>
</organism>
<evidence type="ECO:0000313" key="2">
    <source>
        <dbReference type="Proteomes" id="UP000006718"/>
    </source>
</evidence>
<dbReference type="AlphaFoldDB" id="A0A5F8A4V8"/>
<sequence length="190" mass="21135">MGISGHPLPVTSLLCWGDLPCMPAHSSHVSPTGVPWANDTWEHTCALVYAIALVVNMSMFTVDTHGGTCTCAFTLFIYLFFETESHSVAQAGVQWHDLGSLQTPPPGFMPFSCLSLPSSWDYRCPPPCPANFFVFLVETGFHCVSQDGLDLTLWSAHLSLPKCWDYRCEPPRPAYTCMYNMCTHRCAYTQ</sequence>
<accession>A0A5F8A4V8</accession>
<name>A0A5F8A4V8_MACMU</name>
<evidence type="ECO:0000313" key="1">
    <source>
        <dbReference type="Ensembl" id="ENSMMUP00000071939.1"/>
    </source>
</evidence>
<protein>
    <submittedName>
        <fullName evidence="1">Uncharacterized protein</fullName>
    </submittedName>
</protein>
<proteinExistence type="predicted"/>
<keyword evidence="2" id="KW-1185">Reference proteome</keyword>
<dbReference type="PANTHER" id="PTHR46254:SF13">
    <property type="entry name" value="SECRETED PROTEIN"/>
    <property type="match status" value="1"/>
</dbReference>
<dbReference type="InParanoid" id="A0A5F8A4V8"/>